<reference evidence="2" key="1">
    <citation type="journal article" date="2024" name="Antonie Van Leeuwenhoek">
        <title>Bradyrhizobium ontarionense sp. nov., a novel bacterial symbiont isolated from Aeschynomene indica (Indian jointvetch), harbours photosynthesis, nitrogen fixation and nitrous oxide (N2O) reductase genes.</title>
        <authorList>
            <person name="Bromfield E.S.P."/>
            <person name="Cloutier S."/>
        </authorList>
    </citation>
    <scope>NUCLEOTIDE SEQUENCE</scope>
    <source>
        <strain evidence="2">A19</strain>
    </source>
</reference>
<name>A0ABY3RDF8_9BRAD</name>
<dbReference type="EMBL" id="CP088156">
    <property type="protein sequence ID" value="UFZ05469.1"/>
    <property type="molecule type" value="Genomic_DNA"/>
</dbReference>
<organism evidence="2 3">
    <name type="scientific">Bradyrhizobium ontarionense</name>
    <dbReference type="NCBI Taxonomy" id="2898149"/>
    <lineage>
        <taxon>Bacteria</taxon>
        <taxon>Pseudomonadati</taxon>
        <taxon>Pseudomonadota</taxon>
        <taxon>Alphaproteobacteria</taxon>
        <taxon>Hyphomicrobiales</taxon>
        <taxon>Nitrobacteraceae</taxon>
        <taxon>Bradyrhizobium</taxon>
    </lineage>
</organism>
<feature type="signal peptide" evidence="1">
    <location>
        <begin position="1"/>
        <end position="22"/>
    </location>
</feature>
<evidence type="ECO:0000313" key="2">
    <source>
        <dbReference type="EMBL" id="UFZ05469.1"/>
    </source>
</evidence>
<gene>
    <name evidence="2" type="ORF">LQG66_03895</name>
</gene>
<feature type="chain" id="PRO_5047036271" evidence="1">
    <location>
        <begin position="23"/>
        <end position="159"/>
    </location>
</feature>
<dbReference type="RefSeq" id="WP_231323601.1">
    <property type="nucleotide sequence ID" value="NZ_CP088156.1"/>
</dbReference>
<sequence>MRRLCIPAGLVCLLLLSIPAQADWTIASHKDRLTDKETRTASLSARQPDHGIAARLTVHCLDHELVGGLIISIETAATFTRGRMGLRFRVDDSEAQLRFMPVNAQGNGMAQWTDPEDLRGARRLRVELEPARSPNLFYEFDLAGVDKALDRIPCTRTRS</sequence>
<proteinExistence type="predicted"/>
<keyword evidence="1" id="KW-0732">Signal</keyword>
<evidence type="ECO:0000313" key="3">
    <source>
        <dbReference type="Proteomes" id="UP001431010"/>
    </source>
</evidence>
<keyword evidence="3" id="KW-1185">Reference proteome</keyword>
<dbReference type="Proteomes" id="UP001431010">
    <property type="component" value="Chromosome"/>
</dbReference>
<evidence type="ECO:0000256" key="1">
    <source>
        <dbReference type="SAM" id="SignalP"/>
    </source>
</evidence>
<accession>A0ABY3RDF8</accession>
<protein>
    <submittedName>
        <fullName evidence="2">Uncharacterized protein</fullName>
    </submittedName>
</protein>